<dbReference type="Proteomes" id="UP001234297">
    <property type="component" value="Chromosome 10"/>
</dbReference>
<protein>
    <submittedName>
        <fullName evidence="1">Uncharacterized protein</fullName>
    </submittedName>
</protein>
<accession>A0ACC2KNV4</accession>
<comment type="caution">
    <text evidence="1">The sequence shown here is derived from an EMBL/GenBank/DDBJ whole genome shotgun (WGS) entry which is preliminary data.</text>
</comment>
<sequence>MNRIAQDVPIAISTHPRYVSPSLSIAPQCYVLSPLNNTLLFHHHQKLLSVTKTTFSTLRSAFSVFSRMASAGKQFPPQKQEKQPGLEHVKDPTPQAINHEYEPSNQLQVLL</sequence>
<reference evidence="1 2" key="1">
    <citation type="journal article" date="2022" name="Hortic Res">
        <title>A haplotype resolved chromosomal level avocado genome allows analysis of novel avocado genes.</title>
        <authorList>
            <person name="Nath O."/>
            <person name="Fletcher S.J."/>
            <person name="Hayward A."/>
            <person name="Shaw L.M."/>
            <person name="Masouleh A.K."/>
            <person name="Furtado A."/>
            <person name="Henry R.J."/>
            <person name="Mitter N."/>
        </authorList>
    </citation>
    <scope>NUCLEOTIDE SEQUENCE [LARGE SCALE GENOMIC DNA]</scope>
    <source>
        <strain evidence="2">cv. Hass</strain>
    </source>
</reference>
<dbReference type="EMBL" id="CM056818">
    <property type="protein sequence ID" value="KAJ8622670.1"/>
    <property type="molecule type" value="Genomic_DNA"/>
</dbReference>
<gene>
    <name evidence="1" type="ORF">MRB53_031199</name>
</gene>
<evidence type="ECO:0000313" key="1">
    <source>
        <dbReference type="EMBL" id="KAJ8622670.1"/>
    </source>
</evidence>
<proteinExistence type="predicted"/>
<keyword evidence="2" id="KW-1185">Reference proteome</keyword>
<name>A0ACC2KNV4_PERAE</name>
<evidence type="ECO:0000313" key="2">
    <source>
        <dbReference type="Proteomes" id="UP001234297"/>
    </source>
</evidence>
<organism evidence="1 2">
    <name type="scientific">Persea americana</name>
    <name type="common">Avocado</name>
    <dbReference type="NCBI Taxonomy" id="3435"/>
    <lineage>
        <taxon>Eukaryota</taxon>
        <taxon>Viridiplantae</taxon>
        <taxon>Streptophyta</taxon>
        <taxon>Embryophyta</taxon>
        <taxon>Tracheophyta</taxon>
        <taxon>Spermatophyta</taxon>
        <taxon>Magnoliopsida</taxon>
        <taxon>Magnoliidae</taxon>
        <taxon>Laurales</taxon>
        <taxon>Lauraceae</taxon>
        <taxon>Persea</taxon>
    </lineage>
</organism>